<reference evidence="14" key="1">
    <citation type="submission" date="2016-11" db="EMBL/GenBank/DDBJ databases">
        <authorList>
            <person name="Varghese N."/>
            <person name="Submissions S."/>
        </authorList>
    </citation>
    <scope>NUCLEOTIDE SEQUENCE [LARGE SCALE GENOMIC DNA]</scope>
    <source>
        <strain evidence="14">CGMCC 1.6496</strain>
    </source>
</reference>
<feature type="domain" description="Lumazine-binding" evidence="12">
    <location>
        <begin position="98"/>
        <end position="194"/>
    </location>
</feature>
<dbReference type="PANTHER" id="PTHR21098:SF12">
    <property type="entry name" value="RIBOFLAVIN SYNTHASE"/>
    <property type="match status" value="1"/>
</dbReference>
<evidence type="ECO:0000256" key="7">
    <source>
        <dbReference type="ARBA" id="ARBA00022619"/>
    </source>
</evidence>
<dbReference type="InterPro" id="IPR023366">
    <property type="entry name" value="ATP_synth_asu-like_sf"/>
</dbReference>
<sequence>MFTGIIEEKGEIISMKHTSKHAIELAVKGFKVLRNVQLGDSVAINGICLTVTSFDKHSFTVDVMPETFKATSLQSLKVGSAVNLERAMAADSRFGGHFVSGHVDGLGTIIRKQYEENAIYYDIKISADLAKYVICKGSVAVDGVSLTVFKVKNNTFTISLIPHTASVTIVGKKNIGEVVNIECDMLIKHVEHLLAFSRKEENLSTAFLQKNGFIPNRG</sequence>
<keyword evidence="9" id="KW-0677">Repeat</keyword>
<dbReference type="PIRSF" id="PIRSF000498">
    <property type="entry name" value="Riboflavin_syn_A"/>
    <property type="match status" value="1"/>
</dbReference>
<dbReference type="NCBIfam" id="TIGR00187">
    <property type="entry name" value="ribE"/>
    <property type="match status" value="1"/>
</dbReference>
<dbReference type="Gene3D" id="2.40.30.20">
    <property type="match status" value="2"/>
</dbReference>
<dbReference type="PANTHER" id="PTHR21098">
    <property type="entry name" value="RIBOFLAVIN SYNTHASE ALPHA CHAIN"/>
    <property type="match status" value="1"/>
</dbReference>
<dbReference type="CDD" id="cd00402">
    <property type="entry name" value="Riboflavin_synthase_like"/>
    <property type="match status" value="1"/>
</dbReference>
<evidence type="ECO:0000256" key="3">
    <source>
        <dbReference type="ARBA" id="ARBA00004887"/>
    </source>
</evidence>
<evidence type="ECO:0000256" key="9">
    <source>
        <dbReference type="ARBA" id="ARBA00022737"/>
    </source>
</evidence>
<dbReference type="RefSeq" id="WP_139300176.1">
    <property type="nucleotide sequence ID" value="NZ_FQXD01000014.1"/>
</dbReference>
<dbReference type="Pfam" id="PF00677">
    <property type="entry name" value="Lum_binding"/>
    <property type="match status" value="2"/>
</dbReference>
<dbReference type="InterPro" id="IPR001783">
    <property type="entry name" value="Lumazine-bd"/>
</dbReference>
<evidence type="ECO:0000256" key="6">
    <source>
        <dbReference type="ARBA" id="ARBA00013950"/>
    </source>
</evidence>
<evidence type="ECO:0000256" key="2">
    <source>
        <dbReference type="ARBA" id="ARBA00002803"/>
    </source>
</evidence>
<dbReference type="InterPro" id="IPR026017">
    <property type="entry name" value="Lumazine-bd_dom"/>
</dbReference>
<keyword evidence="8" id="KW-0808">Transferase</keyword>
<protein>
    <recommendedName>
        <fullName evidence="6 10">Riboflavin synthase</fullName>
        <ecNumber evidence="5 10">2.5.1.9</ecNumber>
    </recommendedName>
</protein>
<proteinExistence type="predicted"/>
<evidence type="ECO:0000256" key="1">
    <source>
        <dbReference type="ARBA" id="ARBA00000968"/>
    </source>
</evidence>
<evidence type="ECO:0000313" key="14">
    <source>
        <dbReference type="Proteomes" id="UP000184079"/>
    </source>
</evidence>
<evidence type="ECO:0000256" key="5">
    <source>
        <dbReference type="ARBA" id="ARBA00012827"/>
    </source>
</evidence>
<evidence type="ECO:0000256" key="11">
    <source>
        <dbReference type="PROSITE-ProRule" id="PRU00524"/>
    </source>
</evidence>
<dbReference type="InterPro" id="IPR017938">
    <property type="entry name" value="Riboflavin_synthase-like_b-brl"/>
</dbReference>
<dbReference type="FunFam" id="2.40.30.20:FF:000004">
    <property type="entry name" value="Riboflavin synthase, alpha subunit"/>
    <property type="match status" value="1"/>
</dbReference>
<comment type="pathway">
    <text evidence="3">Cofactor biosynthesis; riboflavin biosynthesis; riboflavin from 2-hydroxy-3-oxobutyl phosphate and 5-amino-6-(D-ribitylamino)uracil: step 2/2.</text>
</comment>
<dbReference type="OrthoDB" id="9788537at2"/>
<name>A0A1M5VYE0_9BACI</name>
<dbReference type="AlphaFoldDB" id="A0A1M5VYE0"/>
<evidence type="ECO:0000313" key="13">
    <source>
        <dbReference type="EMBL" id="SHH80014.1"/>
    </source>
</evidence>
<comment type="catalytic activity">
    <reaction evidence="1">
        <text>2 6,7-dimethyl-8-(1-D-ribityl)lumazine + H(+) = 5-amino-6-(D-ribitylamino)uracil + riboflavin</text>
        <dbReference type="Rhea" id="RHEA:20772"/>
        <dbReference type="ChEBI" id="CHEBI:15378"/>
        <dbReference type="ChEBI" id="CHEBI:15934"/>
        <dbReference type="ChEBI" id="CHEBI:57986"/>
        <dbReference type="ChEBI" id="CHEBI:58201"/>
        <dbReference type="EC" id="2.5.1.9"/>
    </reaction>
</comment>
<dbReference type="GO" id="GO:0004746">
    <property type="term" value="F:riboflavin synthase activity"/>
    <property type="evidence" value="ECO:0007669"/>
    <property type="project" value="UniProtKB-UniRule"/>
</dbReference>
<dbReference type="SUPFAM" id="SSF63380">
    <property type="entry name" value="Riboflavin synthase domain-like"/>
    <property type="match status" value="2"/>
</dbReference>
<evidence type="ECO:0000256" key="8">
    <source>
        <dbReference type="ARBA" id="ARBA00022679"/>
    </source>
</evidence>
<dbReference type="FunFam" id="2.40.30.20:FF:000003">
    <property type="entry name" value="Riboflavin synthase, alpha subunit"/>
    <property type="match status" value="1"/>
</dbReference>
<dbReference type="PROSITE" id="PS51177">
    <property type="entry name" value="LUMAZINE_BIND"/>
    <property type="match status" value="2"/>
</dbReference>
<keyword evidence="7" id="KW-0686">Riboflavin biosynthesis</keyword>
<feature type="domain" description="Lumazine-binding" evidence="12">
    <location>
        <begin position="1"/>
        <end position="97"/>
    </location>
</feature>
<evidence type="ECO:0000259" key="12">
    <source>
        <dbReference type="PROSITE" id="PS51177"/>
    </source>
</evidence>
<keyword evidence="14" id="KW-1185">Reference proteome</keyword>
<feature type="repeat" description="Lumazine-binding" evidence="11">
    <location>
        <begin position="1"/>
        <end position="97"/>
    </location>
</feature>
<dbReference type="Proteomes" id="UP000184079">
    <property type="component" value="Unassembled WGS sequence"/>
</dbReference>
<comment type="subunit">
    <text evidence="4">Homotrimer.</text>
</comment>
<evidence type="ECO:0000256" key="10">
    <source>
        <dbReference type="NCBIfam" id="TIGR00187"/>
    </source>
</evidence>
<gene>
    <name evidence="13" type="ORF">SAMN05421807_11430</name>
</gene>
<dbReference type="EC" id="2.5.1.9" evidence="5 10"/>
<dbReference type="NCBIfam" id="NF009566">
    <property type="entry name" value="PRK13020.1"/>
    <property type="match status" value="1"/>
</dbReference>
<feature type="repeat" description="Lumazine-binding" evidence="11">
    <location>
        <begin position="98"/>
        <end position="194"/>
    </location>
</feature>
<dbReference type="EMBL" id="FQXD01000014">
    <property type="protein sequence ID" value="SHH80014.1"/>
    <property type="molecule type" value="Genomic_DNA"/>
</dbReference>
<organism evidence="13 14">
    <name type="scientific">Virgibacillus chiguensis</name>
    <dbReference type="NCBI Taxonomy" id="411959"/>
    <lineage>
        <taxon>Bacteria</taxon>
        <taxon>Bacillati</taxon>
        <taxon>Bacillota</taxon>
        <taxon>Bacilli</taxon>
        <taxon>Bacillales</taxon>
        <taxon>Bacillaceae</taxon>
        <taxon>Virgibacillus</taxon>
    </lineage>
</organism>
<dbReference type="GO" id="GO:0009231">
    <property type="term" value="P:riboflavin biosynthetic process"/>
    <property type="evidence" value="ECO:0007669"/>
    <property type="project" value="UniProtKB-KW"/>
</dbReference>
<accession>A0A1M5VYE0</accession>
<comment type="function">
    <text evidence="2">Catalyzes the dismutation of two molecules of 6,7-dimethyl-8-ribityllumazine, resulting in the formation of riboflavin and 5-amino-6-(D-ribitylamino)uracil.</text>
</comment>
<evidence type="ECO:0000256" key="4">
    <source>
        <dbReference type="ARBA" id="ARBA00011233"/>
    </source>
</evidence>
<dbReference type="NCBIfam" id="NF006767">
    <property type="entry name" value="PRK09289.1"/>
    <property type="match status" value="1"/>
</dbReference>